<reference evidence="3" key="1">
    <citation type="journal article" date="2021" name="Nat. Commun.">
        <title>Genetic determinants of endophytism in the Arabidopsis root mycobiome.</title>
        <authorList>
            <person name="Mesny F."/>
            <person name="Miyauchi S."/>
            <person name="Thiergart T."/>
            <person name="Pickel B."/>
            <person name="Atanasova L."/>
            <person name="Karlsson M."/>
            <person name="Huettel B."/>
            <person name="Barry K.W."/>
            <person name="Haridas S."/>
            <person name="Chen C."/>
            <person name="Bauer D."/>
            <person name="Andreopoulos W."/>
            <person name="Pangilinan J."/>
            <person name="LaButti K."/>
            <person name="Riley R."/>
            <person name="Lipzen A."/>
            <person name="Clum A."/>
            <person name="Drula E."/>
            <person name="Henrissat B."/>
            <person name="Kohler A."/>
            <person name="Grigoriev I.V."/>
            <person name="Martin F.M."/>
            <person name="Hacquard S."/>
        </authorList>
    </citation>
    <scope>NUCLEOTIDE SEQUENCE</scope>
    <source>
        <strain evidence="3">MPI-CAGE-AT-0021</strain>
    </source>
</reference>
<evidence type="ECO:0000313" key="4">
    <source>
        <dbReference type="Proteomes" id="UP000717696"/>
    </source>
</evidence>
<dbReference type="Proteomes" id="UP000717696">
    <property type="component" value="Unassembled WGS sequence"/>
</dbReference>
<proteinExistence type="predicted"/>
<evidence type="ECO:0000256" key="2">
    <source>
        <dbReference type="SAM" id="Phobius"/>
    </source>
</evidence>
<gene>
    <name evidence="3" type="ORF">B0J13DRAFT_449157</name>
</gene>
<keyword evidence="4" id="KW-1185">Reference proteome</keyword>
<keyword evidence="2" id="KW-0472">Membrane</keyword>
<organism evidence="3 4">
    <name type="scientific">Dactylonectria estremocensis</name>
    <dbReference type="NCBI Taxonomy" id="1079267"/>
    <lineage>
        <taxon>Eukaryota</taxon>
        <taxon>Fungi</taxon>
        <taxon>Dikarya</taxon>
        <taxon>Ascomycota</taxon>
        <taxon>Pezizomycotina</taxon>
        <taxon>Sordariomycetes</taxon>
        <taxon>Hypocreomycetidae</taxon>
        <taxon>Hypocreales</taxon>
        <taxon>Nectriaceae</taxon>
        <taxon>Dactylonectria</taxon>
    </lineage>
</organism>
<dbReference type="PANTHER" id="PTHR35179">
    <property type="entry name" value="PROTEIN CBG02620"/>
    <property type="match status" value="1"/>
</dbReference>
<feature type="compositionally biased region" description="Basic and acidic residues" evidence="1">
    <location>
        <begin position="385"/>
        <end position="403"/>
    </location>
</feature>
<dbReference type="EMBL" id="JAGMUU010000016">
    <property type="protein sequence ID" value="KAH7136852.1"/>
    <property type="molecule type" value="Genomic_DNA"/>
</dbReference>
<comment type="caution">
    <text evidence="3">The sequence shown here is derived from an EMBL/GenBank/DDBJ whole genome shotgun (WGS) entry which is preliminary data.</text>
</comment>
<evidence type="ECO:0000256" key="1">
    <source>
        <dbReference type="SAM" id="MobiDB-lite"/>
    </source>
</evidence>
<protein>
    <submittedName>
        <fullName evidence="3">Uncharacterized protein</fullName>
    </submittedName>
</protein>
<accession>A0A9P9EG58</accession>
<feature type="transmembrane region" description="Helical" evidence="2">
    <location>
        <begin position="168"/>
        <end position="186"/>
    </location>
</feature>
<keyword evidence="2" id="KW-0812">Transmembrane</keyword>
<feature type="transmembrane region" description="Helical" evidence="2">
    <location>
        <begin position="126"/>
        <end position="148"/>
    </location>
</feature>
<sequence length="440" mass="50357">MPGTFIPPWYQSPEPTIDDLIIVSITWGISLGLSGFGIFRVANQTRNQYNRKKKVTWYMALIWLELIVSTVFGGVGWGFIMGKIPPSFEFYFGIVILWMFQVHCIVQIIINRVALLAASPVTVRRLRWGVFGIMVLINIAVSCIWIPARLQINQRWIAINNIFDRGQKLMFLLIDGTLNCYFVYLVRSSLIQYGLSKYVFLYRFNIAMIFLSISMDVLIFGMMFIPDTFVYVIFHSLAYLVKLHIELGMSDLIAKIVRNTGNQVTCDCACHINNPFPFGRDLNLTNHSTPAVFHRAPHDSNHKRHIRNASWRRTMRFFSVQEDRWVGDSDEKKDIEEKRNSVSTVVAPLPPKRPAAVERAFSWAGPVPPRKDSGLWLSSFASTVESDHEKEDSIDEESQRIGLHDGWCQNTVSQDEQSRGSGSKEHQGRSSRGRESQDDL</sequence>
<dbReference type="PANTHER" id="PTHR35179:SF1">
    <property type="entry name" value="INTEGRAL MEMBRANE PROTEIN"/>
    <property type="match status" value="1"/>
</dbReference>
<feature type="transmembrane region" description="Helical" evidence="2">
    <location>
        <begin position="198"/>
        <end position="222"/>
    </location>
</feature>
<feature type="region of interest" description="Disordered" evidence="1">
    <location>
        <begin position="384"/>
        <end position="440"/>
    </location>
</feature>
<feature type="transmembrane region" description="Helical" evidence="2">
    <location>
        <begin position="55"/>
        <end position="79"/>
    </location>
</feature>
<feature type="compositionally biased region" description="Basic and acidic residues" evidence="1">
    <location>
        <begin position="416"/>
        <end position="440"/>
    </location>
</feature>
<feature type="transmembrane region" description="Helical" evidence="2">
    <location>
        <begin position="20"/>
        <end position="43"/>
    </location>
</feature>
<feature type="transmembrane region" description="Helical" evidence="2">
    <location>
        <begin position="91"/>
        <end position="114"/>
    </location>
</feature>
<dbReference type="OrthoDB" id="3205825at2759"/>
<keyword evidence="2" id="KW-1133">Transmembrane helix</keyword>
<dbReference type="AlphaFoldDB" id="A0A9P9EG58"/>
<name>A0A9P9EG58_9HYPO</name>
<evidence type="ECO:0000313" key="3">
    <source>
        <dbReference type="EMBL" id="KAH7136852.1"/>
    </source>
</evidence>